<keyword evidence="5 12" id="KW-0812">Transmembrane</keyword>
<dbReference type="GO" id="GO:0031204">
    <property type="term" value="P:post-translational protein targeting to membrane, translocation"/>
    <property type="evidence" value="ECO:0007669"/>
    <property type="project" value="TreeGrafter"/>
</dbReference>
<evidence type="ECO:0000256" key="3">
    <source>
        <dbReference type="ARBA" id="ARBA00021257"/>
    </source>
</evidence>
<evidence type="ECO:0000256" key="7">
    <source>
        <dbReference type="ARBA" id="ARBA00022927"/>
    </source>
</evidence>
<dbReference type="InterPro" id="IPR011553">
    <property type="entry name" value="Sec62_asco"/>
</dbReference>
<name>A0A4V4NFM2_9ASCO</name>
<evidence type="ECO:0000256" key="6">
    <source>
        <dbReference type="ARBA" id="ARBA00022824"/>
    </source>
</evidence>
<comment type="caution">
    <text evidence="13">The sequence shown here is derived from an EMBL/GenBank/DDBJ whole genome shotgun (WGS) entry which is preliminary data.</text>
</comment>
<dbReference type="AlphaFoldDB" id="A0A4V4NFM2"/>
<protein>
    <recommendedName>
        <fullName evidence="3">Translocation protein SEC62</fullName>
    </recommendedName>
</protein>
<evidence type="ECO:0000256" key="9">
    <source>
        <dbReference type="ARBA" id="ARBA00023010"/>
    </source>
</evidence>
<dbReference type="Pfam" id="PF03839">
    <property type="entry name" value="Sec62"/>
    <property type="match status" value="1"/>
</dbReference>
<comment type="similarity">
    <text evidence="2">Belongs to the SEC62 family.</text>
</comment>
<evidence type="ECO:0000313" key="14">
    <source>
        <dbReference type="Proteomes" id="UP000307173"/>
    </source>
</evidence>
<evidence type="ECO:0000256" key="4">
    <source>
        <dbReference type="ARBA" id="ARBA00022448"/>
    </source>
</evidence>
<evidence type="ECO:0000256" key="11">
    <source>
        <dbReference type="SAM" id="MobiDB-lite"/>
    </source>
</evidence>
<dbReference type="PANTHER" id="PTHR12443:SF9">
    <property type="entry name" value="TRANSLOCATION PROTEIN SEC62"/>
    <property type="match status" value="1"/>
</dbReference>
<organism evidence="13 14">
    <name type="scientific">Pichia inconspicua</name>
    <dbReference type="NCBI Taxonomy" id="52247"/>
    <lineage>
        <taxon>Eukaryota</taxon>
        <taxon>Fungi</taxon>
        <taxon>Dikarya</taxon>
        <taxon>Ascomycota</taxon>
        <taxon>Saccharomycotina</taxon>
        <taxon>Pichiomycetes</taxon>
        <taxon>Pichiales</taxon>
        <taxon>Pichiaceae</taxon>
        <taxon>Pichia</taxon>
    </lineage>
</organism>
<keyword evidence="8 12" id="KW-1133">Transmembrane helix</keyword>
<feature type="transmembrane region" description="Helical" evidence="12">
    <location>
        <begin position="217"/>
        <end position="243"/>
    </location>
</feature>
<dbReference type="PANTHER" id="PTHR12443">
    <property type="entry name" value="TRANSLOCATION PROTEIN SEC62"/>
    <property type="match status" value="1"/>
</dbReference>
<comment type="subcellular location">
    <subcellularLocation>
        <location evidence="1">Endoplasmic reticulum membrane</location>
        <topology evidence="1">Multi-pass membrane protein</topology>
    </subcellularLocation>
</comment>
<sequence length="338" mass="38661">MNIVRQSARSTFSEDAFFTIFNNSTSKEHERTLDTEFVNWKTMSAQTQQKVPLTKEKNPVAVAIANAVRYNKELKQRQGILASSKNKVDFFRYKRFIRAIQSDDYKKKQEKSKLIPPVPLDVSGINQIFVMLIQNQMIVPVDKMKTKDSKAQGLAIDKKTPGLQQSTKAVLQDDVYYMWAYTPPNPFMILYSILAIVAVFAVILFPLWPFWMRKGVWYVSTSLLVFLGLFFAIAIVRLIIYLITLATMTEQFWLFPNLFEDCGVIESFKPLYGWEDPKKKKAKKSKKSKIATNSTTTNSTVDSQTKTNPVEAETTSAEPVKTATSTKQRNVTLEEVEE</sequence>
<evidence type="ECO:0000256" key="2">
    <source>
        <dbReference type="ARBA" id="ARBA00010604"/>
    </source>
</evidence>
<dbReference type="NCBIfam" id="TIGR00869">
    <property type="entry name" value="sec62"/>
    <property type="match status" value="1"/>
</dbReference>
<dbReference type="EMBL" id="SELW01000466">
    <property type="protein sequence ID" value="TID26197.1"/>
    <property type="molecule type" value="Genomic_DNA"/>
</dbReference>
<keyword evidence="9" id="KW-0811">Translocation</keyword>
<keyword evidence="14" id="KW-1185">Reference proteome</keyword>
<feature type="transmembrane region" description="Helical" evidence="12">
    <location>
        <begin position="188"/>
        <end position="211"/>
    </location>
</feature>
<evidence type="ECO:0000313" key="13">
    <source>
        <dbReference type="EMBL" id="TID26197.1"/>
    </source>
</evidence>
<evidence type="ECO:0000256" key="10">
    <source>
        <dbReference type="ARBA" id="ARBA00023136"/>
    </source>
</evidence>
<reference evidence="13 14" key="1">
    <citation type="journal article" date="2019" name="Front. Genet.">
        <title>Whole-Genome Sequencing of the Opportunistic Yeast Pathogen Candida inconspicua Uncovers Its Hybrid Origin.</title>
        <authorList>
            <person name="Mixao V."/>
            <person name="Hansen A.P."/>
            <person name="Saus E."/>
            <person name="Boekhout T."/>
            <person name="Lass-Florl C."/>
            <person name="Gabaldon T."/>
        </authorList>
    </citation>
    <scope>NUCLEOTIDE SEQUENCE [LARGE SCALE GENOMIC DNA]</scope>
    <source>
        <strain evidence="13 14">CBS 180</strain>
    </source>
</reference>
<gene>
    <name evidence="13" type="ORF">CANINC_002824</name>
</gene>
<dbReference type="InterPro" id="IPR004728">
    <property type="entry name" value="Sec62"/>
</dbReference>
<keyword evidence="4" id="KW-0813">Transport</keyword>
<keyword evidence="7" id="KW-0653">Protein transport</keyword>
<feature type="compositionally biased region" description="Low complexity" evidence="11">
    <location>
        <begin position="290"/>
        <end position="307"/>
    </location>
</feature>
<dbReference type="GO" id="GO:0005789">
    <property type="term" value="C:endoplasmic reticulum membrane"/>
    <property type="evidence" value="ECO:0007669"/>
    <property type="project" value="UniProtKB-SubCell"/>
</dbReference>
<dbReference type="Proteomes" id="UP000307173">
    <property type="component" value="Unassembled WGS sequence"/>
</dbReference>
<keyword evidence="10 12" id="KW-0472">Membrane</keyword>
<evidence type="ECO:0000256" key="1">
    <source>
        <dbReference type="ARBA" id="ARBA00004477"/>
    </source>
</evidence>
<proteinExistence type="inferred from homology"/>
<feature type="region of interest" description="Disordered" evidence="11">
    <location>
        <begin position="279"/>
        <end position="338"/>
    </location>
</feature>
<evidence type="ECO:0000256" key="12">
    <source>
        <dbReference type="SAM" id="Phobius"/>
    </source>
</evidence>
<evidence type="ECO:0000256" key="5">
    <source>
        <dbReference type="ARBA" id="ARBA00022692"/>
    </source>
</evidence>
<accession>A0A4V4NFM2</accession>
<keyword evidence="6" id="KW-0256">Endoplasmic reticulum</keyword>
<evidence type="ECO:0000256" key="8">
    <source>
        <dbReference type="ARBA" id="ARBA00022989"/>
    </source>
</evidence>
<dbReference type="STRING" id="52247.A0A4V4NFM2"/>
<feature type="compositionally biased region" description="Polar residues" evidence="11">
    <location>
        <begin position="313"/>
        <end position="331"/>
    </location>
</feature>
<dbReference type="OrthoDB" id="200187at2759"/>
<feature type="compositionally biased region" description="Basic residues" evidence="11">
    <location>
        <begin position="279"/>
        <end position="289"/>
    </location>
</feature>